<gene>
    <name evidence="1" type="ORF">K469DRAFT_183299</name>
</gene>
<evidence type="ECO:0000313" key="2">
    <source>
        <dbReference type="Proteomes" id="UP000800200"/>
    </source>
</evidence>
<accession>A0A6A6E089</accession>
<name>A0A6A6E089_9PEZI</name>
<keyword evidence="2" id="KW-1185">Reference proteome</keyword>
<dbReference type="EMBL" id="ML994638">
    <property type="protein sequence ID" value="KAF2184395.1"/>
    <property type="molecule type" value="Genomic_DNA"/>
</dbReference>
<protein>
    <submittedName>
        <fullName evidence="1">Uncharacterized protein</fullName>
    </submittedName>
</protein>
<organism evidence="1 2">
    <name type="scientific">Zopfia rhizophila CBS 207.26</name>
    <dbReference type="NCBI Taxonomy" id="1314779"/>
    <lineage>
        <taxon>Eukaryota</taxon>
        <taxon>Fungi</taxon>
        <taxon>Dikarya</taxon>
        <taxon>Ascomycota</taxon>
        <taxon>Pezizomycotina</taxon>
        <taxon>Dothideomycetes</taxon>
        <taxon>Dothideomycetes incertae sedis</taxon>
        <taxon>Zopfiaceae</taxon>
        <taxon>Zopfia</taxon>
    </lineage>
</organism>
<evidence type="ECO:0000313" key="1">
    <source>
        <dbReference type="EMBL" id="KAF2184395.1"/>
    </source>
</evidence>
<dbReference type="AlphaFoldDB" id="A0A6A6E089"/>
<proteinExistence type="predicted"/>
<reference evidence="1" key="1">
    <citation type="journal article" date="2020" name="Stud. Mycol.">
        <title>101 Dothideomycetes genomes: a test case for predicting lifestyles and emergence of pathogens.</title>
        <authorList>
            <person name="Haridas S."/>
            <person name="Albert R."/>
            <person name="Binder M."/>
            <person name="Bloem J."/>
            <person name="Labutti K."/>
            <person name="Salamov A."/>
            <person name="Andreopoulos B."/>
            <person name="Baker S."/>
            <person name="Barry K."/>
            <person name="Bills G."/>
            <person name="Bluhm B."/>
            <person name="Cannon C."/>
            <person name="Castanera R."/>
            <person name="Culley D."/>
            <person name="Daum C."/>
            <person name="Ezra D."/>
            <person name="Gonzalez J."/>
            <person name="Henrissat B."/>
            <person name="Kuo A."/>
            <person name="Liang C."/>
            <person name="Lipzen A."/>
            <person name="Lutzoni F."/>
            <person name="Magnuson J."/>
            <person name="Mondo S."/>
            <person name="Nolan M."/>
            <person name="Ohm R."/>
            <person name="Pangilinan J."/>
            <person name="Park H.-J."/>
            <person name="Ramirez L."/>
            <person name="Alfaro M."/>
            <person name="Sun H."/>
            <person name="Tritt A."/>
            <person name="Yoshinaga Y."/>
            <person name="Zwiers L.-H."/>
            <person name="Turgeon B."/>
            <person name="Goodwin S."/>
            <person name="Spatafora J."/>
            <person name="Crous P."/>
            <person name="Grigoriev I."/>
        </authorList>
    </citation>
    <scope>NUCLEOTIDE SEQUENCE</scope>
    <source>
        <strain evidence="1">CBS 207.26</strain>
    </source>
</reference>
<sequence>MFYLASLPGLTLTFSLGGKDHVPLRHGQRSTPVSPCSYYINSLSISNSPFPHKYVKLPSSPPPPGSQIHTVDAIIDCDTGNPNDPSSQSNLSPTTVLTIPVKIVMSDDLPDTCNLSQEHDALETPLANFPNPRKADVLEELSGLWQSEDSMYLILIARYLKTHLLIYHPSY</sequence>
<dbReference type="Proteomes" id="UP000800200">
    <property type="component" value="Unassembled WGS sequence"/>
</dbReference>